<dbReference type="AlphaFoldDB" id="A0A1G9H6A1"/>
<dbReference type="EMBL" id="FNFE01000011">
    <property type="protein sequence ID" value="SDL08412.1"/>
    <property type="molecule type" value="Genomic_DNA"/>
</dbReference>
<gene>
    <name evidence="1" type="ORF">SAMN04515672_0118</name>
</gene>
<proteinExistence type="predicted"/>
<dbReference type="Proteomes" id="UP000198882">
    <property type="component" value="Unassembled WGS sequence"/>
</dbReference>
<dbReference type="STRING" id="1095776.SAMN04515672_0118"/>
<reference evidence="2" key="1">
    <citation type="submission" date="2016-10" db="EMBL/GenBank/DDBJ databases">
        <authorList>
            <person name="Varghese N."/>
            <person name="Submissions S."/>
        </authorList>
    </citation>
    <scope>NUCLEOTIDE SEQUENCE [LARGE SCALE GENOMIC DNA]</scope>
    <source>
        <strain evidence="2">B4,CECT 8067,JCM 17497</strain>
    </source>
</reference>
<evidence type="ECO:0000313" key="2">
    <source>
        <dbReference type="Proteomes" id="UP000198882"/>
    </source>
</evidence>
<protein>
    <submittedName>
        <fullName evidence="1">Uncharacterized protein</fullName>
    </submittedName>
</protein>
<keyword evidence="2" id="KW-1185">Reference proteome</keyword>
<evidence type="ECO:0000313" key="1">
    <source>
        <dbReference type="EMBL" id="SDL08412.1"/>
    </source>
</evidence>
<sequence length="46" mass="5177">MAINEATEHDHIGLSKESNHVTGTEFRQVAHYIHILLLTGWVSCNC</sequence>
<organism evidence="1 2">
    <name type="scientific">Natronorubrum texcoconense</name>
    <dbReference type="NCBI Taxonomy" id="1095776"/>
    <lineage>
        <taxon>Archaea</taxon>
        <taxon>Methanobacteriati</taxon>
        <taxon>Methanobacteriota</taxon>
        <taxon>Stenosarchaea group</taxon>
        <taxon>Halobacteria</taxon>
        <taxon>Halobacteriales</taxon>
        <taxon>Natrialbaceae</taxon>
        <taxon>Natronorubrum</taxon>
    </lineage>
</organism>
<name>A0A1G9H6A1_9EURY</name>
<accession>A0A1G9H6A1</accession>